<accession>A0A1J1I911</accession>
<dbReference type="EMBL" id="CVRI01000043">
    <property type="protein sequence ID" value="CRK96044.1"/>
    <property type="molecule type" value="Genomic_DNA"/>
</dbReference>
<protein>
    <submittedName>
        <fullName evidence="1">CLUMA_CG009481, isoform A</fullName>
    </submittedName>
</protein>
<proteinExistence type="predicted"/>
<evidence type="ECO:0000313" key="1">
    <source>
        <dbReference type="EMBL" id="CRK96044.1"/>
    </source>
</evidence>
<name>A0A1J1I911_9DIPT</name>
<gene>
    <name evidence="1" type="ORF">CLUMA_CG009481</name>
</gene>
<dbReference type="Proteomes" id="UP000183832">
    <property type="component" value="Unassembled WGS sequence"/>
</dbReference>
<evidence type="ECO:0000313" key="2">
    <source>
        <dbReference type="Proteomes" id="UP000183832"/>
    </source>
</evidence>
<keyword evidence="2" id="KW-1185">Reference proteome</keyword>
<reference evidence="1 2" key="1">
    <citation type="submission" date="2015-04" db="EMBL/GenBank/DDBJ databases">
        <authorList>
            <person name="Syromyatnikov M.Y."/>
            <person name="Popov V.N."/>
        </authorList>
    </citation>
    <scope>NUCLEOTIDE SEQUENCE [LARGE SCALE GENOMIC DNA]</scope>
</reference>
<dbReference type="AlphaFoldDB" id="A0A1J1I911"/>
<organism evidence="1 2">
    <name type="scientific">Clunio marinus</name>
    <dbReference type="NCBI Taxonomy" id="568069"/>
    <lineage>
        <taxon>Eukaryota</taxon>
        <taxon>Metazoa</taxon>
        <taxon>Ecdysozoa</taxon>
        <taxon>Arthropoda</taxon>
        <taxon>Hexapoda</taxon>
        <taxon>Insecta</taxon>
        <taxon>Pterygota</taxon>
        <taxon>Neoptera</taxon>
        <taxon>Endopterygota</taxon>
        <taxon>Diptera</taxon>
        <taxon>Nematocera</taxon>
        <taxon>Chironomoidea</taxon>
        <taxon>Chironomidae</taxon>
        <taxon>Clunio</taxon>
    </lineage>
</organism>
<sequence>MQIFVDHNGKMNIELMMRNTSVLHLASVEVSRKIIFNSRTSIKKEKCTIQMHLKPWNASCKITSIANVSRESQLKAINLRPLEVCGREDEKKRVMRNNSKLLHVLVQKFHSESTLVYGTAEKSFENDERMNRLCISIVNRRDKGEKSP</sequence>